<dbReference type="EMBL" id="LR134355">
    <property type="protein sequence ID" value="VEG50396.1"/>
    <property type="molecule type" value="Genomic_DNA"/>
</dbReference>
<accession>A0A3S5EIR7</accession>
<organism evidence="1 2">
    <name type="scientific">Mycolicibacterium chitae</name>
    <name type="common">Mycobacterium chitae</name>
    <dbReference type="NCBI Taxonomy" id="1792"/>
    <lineage>
        <taxon>Bacteria</taxon>
        <taxon>Bacillati</taxon>
        <taxon>Actinomycetota</taxon>
        <taxon>Actinomycetes</taxon>
        <taxon>Mycobacteriales</taxon>
        <taxon>Mycobacteriaceae</taxon>
        <taxon>Mycolicibacterium</taxon>
    </lineage>
</organism>
<name>A0A3S5EIR7_MYCCI</name>
<evidence type="ECO:0000313" key="1">
    <source>
        <dbReference type="EMBL" id="VEG50396.1"/>
    </source>
</evidence>
<sequence>MTDIFVLEPAGDQDSDRIPENLPVNSPARGPLERALRDAGLAIVPLDSLIGSPSAPGDDRHPLRASVAAVVNAATEEELDRLHSAVTVDPDDDLDVTFWGTAPDSVSVTQAAFSDLQEQFAARRQLSDESISRDEAARLLDVTPQSITAKLAAHKLVGIKVGREWRLPLWQFDPDAPSGALPDLDVLQSVFPGGVVSLSAWMQREQPEFGGRTPRVEMALRGSAPVIALAQALTAAAW</sequence>
<reference evidence="1 2" key="1">
    <citation type="submission" date="2018-12" db="EMBL/GenBank/DDBJ databases">
        <authorList>
            <consortium name="Pathogen Informatics"/>
        </authorList>
    </citation>
    <scope>NUCLEOTIDE SEQUENCE [LARGE SCALE GENOMIC DNA]</scope>
    <source>
        <strain evidence="1 2">NCTC10485</strain>
    </source>
</reference>
<dbReference type="RefSeq" id="WP_126335937.1">
    <property type="nucleotide sequence ID" value="NZ_AP022604.1"/>
</dbReference>
<dbReference type="AlphaFoldDB" id="A0A3S5EIR7"/>
<evidence type="ECO:0008006" key="3">
    <source>
        <dbReference type="Google" id="ProtNLM"/>
    </source>
</evidence>
<evidence type="ECO:0000313" key="2">
    <source>
        <dbReference type="Proteomes" id="UP000282551"/>
    </source>
</evidence>
<keyword evidence="2" id="KW-1185">Reference proteome</keyword>
<proteinExistence type="predicted"/>
<gene>
    <name evidence="1" type="ORF">NCTC10485_04714</name>
</gene>
<dbReference type="OrthoDB" id="511178at2"/>
<protein>
    <recommendedName>
        <fullName evidence="3">DNA-binding protein</fullName>
    </recommendedName>
</protein>
<dbReference type="Proteomes" id="UP000282551">
    <property type="component" value="Chromosome"/>
</dbReference>